<evidence type="ECO:0000313" key="2">
    <source>
        <dbReference type="EMBL" id="KAF0436895.1"/>
    </source>
</evidence>
<name>A0A8H3XCG9_GIGMA</name>
<sequence>MVGAYPEEAKEEICLEEVNLQEQVEEPNQELVESEEETSEKEASEEEPEDFNQEELIETEEEPEEPNPEELRFSDSESDATVEDPESERNMAEDAINAAAAITALVDTMGRGSKKSLLKIDFYHGDETQDPVTWIEEFE</sequence>
<comment type="caution">
    <text evidence="2">The sequence shown here is derived from an EMBL/GenBank/DDBJ whole genome shotgun (WGS) entry which is preliminary data.</text>
</comment>
<evidence type="ECO:0000313" key="3">
    <source>
        <dbReference type="Proteomes" id="UP000439903"/>
    </source>
</evidence>
<dbReference type="EMBL" id="WTPW01001423">
    <property type="protein sequence ID" value="KAF0436895.1"/>
    <property type="molecule type" value="Genomic_DNA"/>
</dbReference>
<proteinExistence type="predicted"/>
<evidence type="ECO:0000256" key="1">
    <source>
        <dbReference type="SAM" id="MobiDB-lite"/>
    </source>
</evidence>
<feature type="region of interest" description="Disordered" evidence="1">
    <location>
        <begin position="1"/>
        <end position="94"/>
    </location>
</feature>
<keyword evidence="3" id="KW-1185">Reference proteome</keyword>
<dbReference type="AlphaFoldDB" id="A0A8H3XCG9"/>
<feature type="compositionally biased region" description="Acidic residues" evidence="1">
    <location>
        <begin position="23"/>
        <end position="68"/>
    </location>
</feature>
<protein>
    <submittedName>
        <fullName evidence="2">Uncharacterized protein</fullName>
    </submittedName>
</protein>
<accession>A0A8H3XCG9</accession>
<organism evidence="2 3">
    <name type="scientific">Gigaspora margarita</name>
    <dbReference type="NCBI Taxonomy" id="4874"/>
    <lineage>
        <taxon>Eukaryota</taxon>
        <taxon>Fungi</taxon>
        <taxon>Fungi incertae sedis</taxon>
        <taxon>Mucoromycota</taxon>
        <taxon>Glomeromycotina</taxon>
        <taxon>Glomeromycetes</taxon>
        <taxon>Diversisporales</taxon>
        <taxon>Gigasporaceae</taxon>
        <taxon>Gigaspora</taxon>
    </lineage>
</organism>
<gene>
    <name evidence="2" type="ORF">F8M41_004617</name>
</gene>
<reference evidence="2 3" key="1">
    <citation type="journal article" date="2019" name="Environ. Microbiol.">
        <title>At the nexus of three kingdoms: the genome of the mycorrhizal fungus Gigaspora margarita provides insights into plant, endobacterial and fungal interactions.</title>
        <authorList>
            <person name="Venice F."/>
            <person name="Ghignone S."/>
            <person name="Salvioli di Fossalunga A."/>
            <person name="Amselem J."/>
            <person name="Novero M."/>
            <person name="Xianan X."/>
            <person name="Sedzielewska Toro K."/>
            <person name="Morin E."/>
            <person name="Lipzen A."/>
            <person name="Grigoriev I.V."/>
            <person name="Henrissat B."/>
            <person name="Martin F.M."/>
            <person name="Bonfante P."/>
        </authorList>
    </citation>
    <scope>NUCLEOTIDE SEQUENCE [LARGE SCALE GENOMIC DNA]</scope>
    <source>
        <strain evidence="2 3">BEG34</strain>
    </source>
</reference>
<dbReference type="Proteomes" id="UP000439903">
    <property type="component" value="Unassembled WGS sequence"/>
</dbReference>
<feature type="compositionally biased region" description="Acidic residues" evidence="1">
    <location>
        <begin position="76"/>
        <end position="86"/>
    </location>
</feature>